<name>A0A3E4LYZ9_9FIRM</name>
<dbReference type="PANTHER" id="PTHR21581">
    <property type="entry name" value="D-ALANYL-D-ALANINE CARBOXYPEPTIDASE"/>
    <property type="match status" value="1"/>
</dbReference>
<gene>
    <name evidence="12" type="ORF">DW116_00505</name>
    <name evidence="11" type="ORF">DXD17_01090</name>
</gene>
<evidence type="ECO:0000256" key="9">
    <source>
        <dbReference type="RuleBase" id="RU004016"/>
    </source>
</evidence>
<comment type="similarity">
    <text evidence="1 9">Belongs to the peptidase S11 family.</text>
</comment>
<keyword evidence="4" id="KW-0133">Cell shape</keyword>
<keyword evidence="11" id="KW-0121">Carboxypeptidase</keyword>
<dbReference type="GO" id="GO:0009252">
    <property type="term" value="P:peptidoglycan biosynthetic process"/>
    <property type="evidence" value="ECO:0007669"/>
    <property type="project" value="UniProtKB-KW"/>
</dbReference>
<dbReference type="Pfam" id="PF00768">
    <property type="entry name" value="Peptidase_S11"/>
    <property type="match status" value="1"/>
</dbReference>
<sequence length="339" mass="37129">MSRRRRRRRKRRNPAGRLIALVLTLVVAGGAAAGGICYYAEHSGNPLTEYADEKYNADLYRAEPFSETLCVSAENVALDGFTDEPSLHAAGLFNLNERSVEYGYRLYDKLYPASTTKLMTAYLALKYGKLEDMVTVTDSVTGFAADEVVCGLYPGGQVKLYDLLCGLLLKSGNDCGVAIAEYISGSVEAFAELMNEEAKKLGATGTHFVNPHGLHEDDHYTTAYDLYLIFNACIQNDTFKEIISMSSYTMSIGDAAGNTHSLEVLPTNYYSLGKTEAPEGIKVFGGKTGTTDQAGCCVILYSEDMEAHPYISVIMGAEDKAFLYQEMNRLLEAEKALSE</sequence>
<dbReference type="EMBL" id="QSQN01000002">
    <property type="protein sequence ID" value="RGK42701.1"/>
    <property type="molecule type" value="Genomic_DNA"/>
</dbReference>
<evidence type="ECO:0000259" key="10">
    <source>
        <dbReference type="Pfam" id="PF00768"/>
    </source>
</evidence>
<dbReference type="GO" id="GO:0009002">
    <property type="term" value="F:serine-type D-Ala-D-Ala carboxypeptidase activity"/>
    <property type="evidence" value="ECO:0007669"/>
    <property type="project" value="InterPro"/>
</dbReference>
<evidence type="ECO:0000313" key="14">
    <source>
        <dbReference type="Proteomes" id="UP000285832"/>
    </source>
</evidence>
<evidence type="ECO:0000256" key="3">
    <source>
        <dbReference type="ARBA" id="ARBA00022801"/>
    </source>
</evidence>
<dbReference type="PANTHER" id="PTHR21581:SF33">
    <property type="entry name" value="D-ALANYL-D-ALANINE CARBOXYPEPTIDASE DACB"/>
    <property type="match status" value="1"/>
</dbReference>
<dbReference type="SUPFAM" id="SSF56601">
    <property type="entry name" value="beta-lactamase/transpeptidase-like"/>
    <property type="match status" value="1"/>
</dbReference>
<proteinExistence type="inferred from homology"/>
<evidence type="ECO:0000313" key="13">
    <source>
        <dbReference type="Proteomes" id="UP000260793"/>
    </source>
</evidence>
<feature type="binding site" evidence="8">
    <location>
        <position position="287"/>
    </location>
    <ligand>
        <name>substrate</name>
    </ligand>
</feature>
<dbReference type="EMBL" id="QRMI01000001">
    <property type="protein sequence ID" value="RHJ64406.1"/>
    <property type="molecule type" value="Genomic_DNA"/>
</dbReference>
<evidence type="ECO:0000256" key="7">
    <source>
        <dbReference type="PIRSR" id="PIRSR618044-1"/>
    </source>
</evidence>
<keyword evidence="5" id="KW-0573">Peptidoglycan synthesis</keyword>
<reference evidence="13 14" key="1">
    <citation type="submission" date="2018-08" db="EMBL/GenBank/DDBJ databases">
        <title>A genome reference for cultivated species of the human gut microbiota.</title>
        <authorList>
            <person name="Zou Y."/>
            <person name="Xue W."/>
            <person name="Luo G."/>
        </authorList>
    </citation>
    <scope>NUCLEOTIDE SEQUENCE [LARGE SCALE GENOMIC DNA]</scope>
    <source>
        <strain evidence="12 14">AM09-9</strain>
        <strain evidence="11 13">TF11-7</strain>
    </source>
</reference>
<dbReference type="InterPro" id="IPR001967">
    <property type="entry name" value="Peptidase_S11_N"/>
</dbReference>
<organism evidence="11 13">
    <name type="scientific">[Ruminococcus] lactaris</name>
    <dbReference type="NCBI Taxonomy" id="46228"/>
    <lineage>
        <taxon>Bacteria</taxon>
        <taxon>Bacillati</taxon>
        <taxon>Bacillota</taxon>
        <taxon>Clostridia</taxon>
        <taxon>Lachnospirales</taxon>
        <taxon>Lachnospiraceae</taxon>
        <taxon>Mediterraneibacter</taxon>
    </lineage>
</organism>
<feature type="active site" evidence="7">
    <location>
        <position position="171"/>
    </location>
</feature>
<evidence type="ECO:0000256" key="1">
    <source>
        <dbReference type="ARBA" id="ARBA00007164"/>
    </source>
</evidence>
<evidence type="ECO:0000256" key="5">
    <source>
        <dbReference type="ARBA" id="ARBA00022984"/>
    </source>
</evidence>
<dbReference type="InterPro" id="IPR012338">
    <property type="entry name" value="Beta-lactam/transpept-like"/>
</dbReference>
<keyword evidence="6" id="KW-0961">Cell wall biogenesis/degradation</keyword>
<dbReference type="GO" id="GO:0071555">
    <property type="term" value="P:cell wall organization"/>
    <property type="evidence" value="ECO:0007669"/>
    <property type="project" value="UniProtKB-KW"/>
</dbReference>
<keyword evidence="2" id="KW-0732">Signal</keyword>
<feature type="domain" description="Peptidase S11 D-alanyl-D-alanine carboxypeptidase A N-terminal" evidence="10">
    <location>
        <begin position="108"/>
        <end position="318"/>
    </location>
</feature>
<evidence type="ECO:0000256" key="2">
    <source>
        <dbReference type="ARBA" id="ARBA00022729"/>
    </source>
</evidence>
<dbReference type="InterPro" id="IPR018044">
    <property type="entry name" value="Peptidase_S11"/>
</dbReference>
<evidence type="ECO:0000256" key="8">
    <source>
        <dbReference type="PIRSR" id="PIRSR618044-2"/>
    </source>
</evidence>
<accession>A0A3E4LYZ9</accession>
<dbReference type="RefSeq" id="WP_117687556.1">
    <property type="nucleotide sequence ID" value="NZ_CAUGJR010000003.1"/>
</dbReference>
<dbReference type="GO" id="GO:0006508">
    <property type="term" value="P:proteolysis"/>
    <property type="evidence" value="ECO:0007669"/>
    <property type="project" value="InterPro"/>
</dbReference>
<evidence type="ECO:0000256" key="6">
    <source>
        <dbReference type="ARBA" id="ARBA00023316"/>
    </source>
</evidence>
<evidence type="ECO:0000256" key="4">
    <source>
        <dbReference type="ARBA" id="ARBA00022960"/>
    </source>
</evidence>
<dbReference type="Gene3D" id="3.40.710.10">
    <property type="entry name" value="DD-peptidase/beta-lactamase superfamily"/>
    <property type="match status" value="1"/>
</dbReference>
<dbReference type="GO" id="GO:0008360">
    <property type="term" value="P:regulation of cell shape"/>
    <property type="evidence" value="ECO:0007669"/>
    <property type="project" value="UniProtKB-KW"/>
</dbReference>
<dbReference type="PRINTS" id="PR00725">
    <property type="entry name" value="DADACBPTASE1"/>
</dbReference>
<feature type="active site" description="Proton acceptor" evidence="7">
    <location>
        <position position="117"/>
    </location>
</feature>
<keyword evidence="3" id="KW-0378">Hydrolase</keyword>
<evidence type="ECO:0000313" key="11">
    <source>
        <dbReference type="EMBL" id="RGK42701.1"/>
    </source>
</evidence>
<feature type="active site" description="Acyl-ester intermediate" evidence="7">
    <location>
        <position position="114"/>
    </location>
</feature>
<comment type="caution">
    <text evidence="11">The sequence shown here is derived from an EMBL/GenBank/DDBJ whole genome shotgun (WGS) entry which is preliminary data.</text>
</comment>
<protein>
    <submittedName>
        <fullName evidence="11">D-alanyl-D-alanine carboxypeptidase</fullName>
    </submittedName>
</protein>
<dbReference type="Proteomes" id="UP000260793">
    <property type="component" value="Unassembled WGS sequence"/>
</dbReference>
<dbReference type="AlphaFoldDB" id="A0A3E4LYZ9"/>
<keyword evidence="11" id="KW-0645">Protease</keyword>
<dbReference type="Proteomes" id="UP000285832">
    <property type="component" value="Unassembled WGS sequence"/>
</dbReference>
<evidence type="ECO:0000313" key="12">
    <source>
        <dbReference type="EMBL" id="RHJ64406.1"/>
    </source>
</evidence>